<feature type="domain" description="DUF1570" evidence="1">
    <location>
        <begin position="312"/>
        <end position="431"/>
    </location>
</feature>
<comment type="caution">
    <text evidence="2">The sequence shown here is derived from an EMBL/GenBank/DDBJ whole genome shotgun (WGS) entry which is preliminary data.</text>
</comment>
<dbReference type="EMBL" id="JAJKFW010000006">
    <property type="protein sequence ID" value="MCC9641293.1"/>
    <property type="molecule type" value="Genomic_DNA"/>
</dbReference>
<name>A0ABS8NEM7_9BACT</name>
<keyword evidence="3" id="KW-1185">Reference proteome</keyword>
<evidence type="ECO:0000259" key="1">
    <source>
        <dbReference type="Pfam" id="PF07607"/>
    </source>
</evidence>
<dbReference type="RefSeq" id="WP_230271325.1">
    <property type="nucleotide sequence ID" value="NZ_JAJKFW010000006.1"/>
</dbReference>
<evidence type="ECO:0000313" key="3">
    <source>
        <dbReference type="Proteomes" id="UP001430306"/>
    </source>
</evidence>
<organism evidence="2 3">
    <name type="scientific">Rhodopirellula halodulae</name>
    <dbReference type="NCBI Taxonomy" id="2894198"/>
    <lineage>
        <taxon>Bacteria</taxon>
        <taxon>Pseudomonadati</taxon>
        <taxon>Planctomycetota</taxon>
        <taxon>Planctomycetia</taxon>
        <taxon>Pirellulales</taxon>
        <taxon>Pirellulaceae</taxon>
        <taxon>Rhodopirellula</taxon>
    </lineage>
</organism>
<dbReference type="Pfam" id="PF07607">
    <property type="entry name" value="DUF1570"/>
    <property type="match status" value="1"/>
</dbReference>
<proteinExistence type="predicted"/>
<gene>
    <name evidence="2" type="ORF">LOC71_03335</name>
</gene>
<accession>A0ABS8NEM7</accession>
<evidence type="ECO:0000313" key="2">
    <source>
        <dbReference type="EMBL" id="MCC9641293.1"/>
    </source>
</evidence>
<dbReference type="InterPro" id="IPR011464">
    <property type="entry name" value="DUF1570"/>
</dbReference>
<reference evidence="2" key="1">
    <citation type="submission" date="2021-11" db="EMBL/GenBank/DDBJ databases">
        <title>Genome sequence.</title>
        <authorList>
            <person name="Sun Q."/>
        </authorList>
    </citation>
    <scope>NUCLEOTIDE SEQUENCE</scope>
    <source>
        <strain evidence="2">JC740</strain>
    </source>
</reference>
<dbReference type="Proteomes" id="UP001430306">
    <property type="component" value="Unassembled WGS sequence"/>
</dbReference>
<protein>
    <submittedName>
        <fullName evidence="2">DUF1570 domain-containing protein</fullName>
    </submittedName>
</protein>
<sequence>MSGVLVACFVCVAASSSNVRADYAIYRIPGTDEVLVLEGAVNYNPGGTVTLRHPRGTLYFNARDLKVLETPTRESVYKKVSRELLQEETVDNYLELAKWALQHGMLKECKSLLGDAWKLDSSDTRIRKLAALMAQMNRPVPSDPDSEAAVRNLIGGSRMQVSRSRHFALFHNHYEEKDAATKMTRAEMRLELLEKVYESFFLTFALRGFYLKPPQEPLNSVLFKEHKDFLLMERRLQMDLKQLAGFYIREENISFFFDSGTSEMYARLVQMTEELEKQKELAKRTRSRNASAVIRTANSVALLVEIQHEGEDVGTVSHEAVHQLAANTGLFPRDGTPIRWIHEGLASYFESSKQAVWGGVGMVDSNRIDYYRALEGDTVRGSVDFIVSDFGFIVEAALGDQLPAYGQAWALTHFLFTERFEDLIRFYGKSRSVSADIPLDEKGRELIKVFNECFGDPVTLELEWRRYMRTLKTDIELLVEER</sequence>